<organism evidence="4 5">
    <name type="scientific">Cadophora malorum</name>
    <dbReference type="NCBI Taxonomy" id="108018"/>
    <lineage>
        <taxon>Eukaryota</taxon>
        <taxon>Fungi</taxon>
        <taxon>Dikarya</taxon>
        <taxon>Ascomycota</taxon>
        <taxon>Pezizomycotina</taxon>
        <taxon>Leotiomycetes</taxon>
        <taxon>Helotiales</taxon>
        <taxon>Ploettnerulaceae</taxon>
        <taxon>Cadophora</taxon>
    </lineage>
</organism>
<dbReference type="PANTHER" id="PTHR11820">
    <property type="entry name" value="ACYLPYRUVASE"/>
    <property type="match status" value="1"/>
</dbReference>
<keyword evidence="5" id="KW-1185">Reference proteome</keyword>
<accession>A0A8H8BTS5</accession>
<name>A0A8H8BTS5_9HELO</name>
<dbReference type="InterPro" id="IPR036663">
    <property type="entry name" value="Fumarylacetoacetase_C_sf"/>
</dbReference>
<evidence type="ECO:0000256" key="1">
    <source>
        <dbReference type="ARBA" id="ARBA00010211"/>
    </source>
</evidence>
<dbReference type="SUPFAM" id="SSF56529">
    <property type="entry name" value="FAH"/>
    <property type="match status" value="1"/>
</dbReference>
<dbReference type="FunFam" id="3.90.850.10:FF:000002">
    <property type="entry name" value="2-hydroxyhepta-2,4-diene-1,7-dioate isomerase"/>
    <property type="match status" value="1"/>
</dbReference>
<comment type="caution">
    <text evidence="4">The sequence shown here is derived from an EMBL/GenBank/DDBJ whole genome shotgun (WGS) entry which is preliminary data.</text>
</comment>
<evidence type="ECO:0000313" key="4">
    <source>
        <dbReference type="EMBL" id="KAG4423726.1"/>
    </source>
</evidence>
<dbReference type="PANTHER" id="PTHR11820:SF86">
    <property type="entry name" value="FUMARYLACETOACETATE HYDROLASE FAMILY PROTEIN (AFU_ORTHOLOGUE AFUA_7G07000)"/>
    <property type="match status" value="1"/>
</dbReference>
<dbReference type="GO" id="GO:0006107">
    <property type="term" value="P:oxaloacetate metabolic process"/>
    <property type="evidence" value="ECO:0007669"/>
    <property type="project" value="UniProtKB-ARBA"/>
</dbReference>
<dbReference type="Pfam" id="PF01557">
    <property type="entry name" value="FAA_hydrolase"/>
    <property type="match status" value="1"/>
</dbReference>
<feature type="domain" description="Fumarylacetoacetase-like C-terminal" evidence="3">
    <location>
        <begin position="69"/>
        <end position="270"/>
    </location>
</feature>
<proteinExistence type="inferred from homology"/>
<dbReference type="Proteomes" id="UP000664132">
    <property type="component" value="Unassembled WGS sequence"/>
</dbReference>
<reference evidence="4" key="1">
    <citation type="submission" date="2021-02" db="EMBL/GenBank/DDBJ databases">
        <title>Genome sequence Cadophora malorum strain M34.</title>
        <authorList>
            <person name="Stefanovic E."/>
            <person name="Vu D."/>
            <person name="Scully C."/>
            <person name="Dijksterhuis J."/>
            <person name="Roader J."/>
            <person name="Houbraken J."/>
        </authorList>
    </citation>
    <scope>NUCLEOTIDE SEQUENCE</scope>
    <source>
        <strain evidence="4">M34</strain>
    </source>
</reference>
<comment type="similarity">
    <text evidence="1">Belongs to the FAH family.</text>
</comment>
<dbReference type="GO" id="GO:0046872">
    <property type="term" value="F:metal ion binding"/>
    <property type="evidence" value="ECO:0007669"/>
    <property type="project" value="UniProtKB-KW"/>
</dbReference>
<dbReference type="OrthoDB" id="411064at2759"/>
<dbReference type="GO" id="GO:0050163">
    <property type="term" value="F:oxaloacetate tautomerase activity"/>
    <property type="evidence" value="ECO:0007669"/>
    <property type="project" value="UniProtKB-ARBA"/>
</dbReference>
<dbReference type="EMBL" id="JAFJYH010000030">
    <property type="protein sequence ID" value="KAG4423726.1"/>
    <property type="molecule type" value="Genomic_DNA"/>
</dbReference>
<evidence type="ECO:0000256" key="2">
    <source>
        <dbReference type="ARBA" id="ARBA00022723"/>
    </source>
</evidence>
<dbReference type="GO" id="GO:0018773">
    <property type="term" value="F:acetylpyruvate hydrolase activity"/>
    <property type="evidence" value="ECO:0007669"/>
    <property type="project" value="TreeGrafter"/>
</dbReference>
<keyword evidence="2" id="KW-0479">Metal-binding</keyword>
<gene>
    <name evidence="4" type="ORF">IFR04_003151</name>
</gene>
<protein>
    <recommendedName>
        <fullName evidence="3">Fumarylacetoacetase-like C-terminal domain-containing protein</fullName>
    </recommendedName>
</protein>
<dbReference type="AlphaFoldDB" id="A0A8H8BTS5"/>
<dbReference type="Gene3D" id="3.90.850.10">
    <property type="entry name" value="Fumarylacetoacetase-like, C-terminal domain"/>
    <property type="match status" value="1"/>
</dbReference>
<evidence type="ECO:0000313" key="5">
    <source>
        <dbReference type="Proteomes" id="UP000664132"/>
    </source>
</evidence>
<evidence type="ECO:0000259" key="3">
    <source>
        <dbReference type="Pfam" id="PF01557"/>
    </source>
</evidence>
<sequence>MAIWTHLIRFVAEEDGKPYFATCDSKLLNIGESAKGFESLTELGKANGGDAKTYTIKEMIAPVKPDLPIVCIGLNYANHAKEASLEVPKNPPMWYKPPTSLAGPGTIPVPKVAQDHFFDYEGEFTIVTSKDAKDVSVEDAPDYILGYTIGNDLTARLFQIGQYTYAKSFDHFAPIGPAILNAANFGAVKEKRVKTKVNGDVKQDSPVDLIWGPAELVSFLSQGRTLPAGTAIMTGTPAGVGWFQKPQYSLKDGDVVEISIDGLGTLKNTMKFE</sequence>
<dbReference type="InterPro" id="IPR011234">
    <property type="entry name" value="Fumarylacetoacetase-like_C"/>
</dbReference>